<dbReference type="Proteomes" id="UP001162740">
    <property type="component" value="Chromosome"/>
</dbReference>
<dbReference type="InterPro" id="IPR051260">
    <property type="entry name" value="Diverse_substr_monoxygenases"/>
</dbReference>
<dbReference type="GO" id="GO:0004497">
    <property type="term" value="F:monooxygenase activity"/>
    <property type="evidence" value="ECO:0007669"/>
    <property type="project" value="UniProtKB-KW"/>
</dbReference>
<evidence type="ECO:0000313" key="7">
    <source>
        <dbReference type="Proteomes" id="UP001162740"/>
    </source>
</evidence>
<dbReference type="RefSeq" id="WP_229581888.1">
    <property type="nucleotide sequence ID" value="NZ_CP083974.1"/>
</dbReference>
<dbReference type="EMBL" id="CP083974">
    <property type="protein sequence ID" value="UZF46692.1"/>
    <property type="molecule type" value="Genomic_DNA"/>
</dbReference>
<feature type="domain" description="Luciferase-like" evidence="5">
    <location>
        <begin position="57"/>
        <end position="189"/>
    </location>
</feature>
<evidence type="ECO:0000256" key="1">
    <source>
        <dbReference type="ARBA" id="ARBA00022630"/>
    </source>
</evidence>
<keyword evidence="1" id="KW-0285">Flavoprotein</keyword>
<accession>A0AA46X034</accession>
<evidence type="ECO:0000256" key="4">
    <source>
        <dbReference type="ARBA" id="ARBA00023033"/>
    </source>
</evidence>
<reference evidence="6 7" key="1">
    <citation type="journal article" date="2021" name="Front. Microbiol.">
        <title>Bacterial Transformation of Aromatic Monomers in Softwood Black Liquor.</title>
        <authorList>
            <person name="Navas L.E."/>
            <person name="Dexter G."/>
            <person name="Liu J."/>
            <person name="Levy-Booth D."/>
            <person name="Cho M."/>
            <person name="Jang S.K."/>
            <person name="Mansfield S.D."/>
            <person name="Renneckar S."/>
            <person name="Mohn W.W."/>
            <person name="Eltis L.D."/>
        </authorList>
    </citation>
    <scope>NUCLEOTIDE SEQUENCE [LARGE SCALE GENOMIC DNA]</scope>
    <source>
        <strain evidence="6 7">GD02</strain>
    </source>
</reference>
<organism evidence="6 7">
    <name type="scientific">Rhodococcus rhodochrous</name>
    <dbReference type="NCBI Taxonomy" id="1829"/>
    <lineage>
        <taxon>Bacteria</taxon>
        <taxon>Bacillati</taxon>
        <taxon>Actinomycetota</taxon>
        <taxon>Actinomycetes</taxon>
        <taxon>Mycobacteriales</taxon>
        <taxon>Nocardiaceae</taxon>
        <taxon>Rhodococcus</taxon>
    </lineage>
</organism>
<dbReference type="GO" id="GO:0016705">
    <property type="term" value="F:oxidoreductase activity, acting on paired donors, with incorporation or reduction of molecular oxygen"/>
    <property type="evidence" value="ECO:0007669"/>
    <property type="project" value="InterPro"/>
</dbReference>
<dbReference type="InterPro" id="IPR011251">
    <property type="entry name" value="Luciferase-like_dom"/>
</dbReference>
<keyword evidence="4" id="KW-0503">Monooxygenase</keyword>
<dbReference type="Pfam" id="PF00296">
    <property type="entry name" value="Bac_luciferase"/>
    <property type="match status" value="1"/>
</dbReference>
<keyword evidence="3" id="KW-0560">Oxidoreductase</keyword>
<dbReference type="AlphaFoldDB" id="A0AA46X034"/>
<proteinExistence type="predicted"/>
<dbReference type="Gene3D" id="3.20.20.30">
    <property type="entry name" value="Luciferase-like domain"/>
    <property type="match status" value="1"/>
</dbReference>
<dbReference type="InterPro" id="IPR036661">
    <property type="entry name" value="Luciferase-like_sf"/>
</dbReference>
<dbReference type="SUPFAM" id="SSF51679">
    <property type="entry name" value="Bacterial luciferase-like"/>
    <property type="match status" value="1"/>
</dbReference>
<protein>
    <submittedName>
        <fullName evidence="6">LLM class flavin-dependent oxidoreductase</fullName>
    </submittedName>
</protein>
<sequence>MGTRPLVGIGIDTAVLSELFDPAGPLSPLEAGALLDASAVDFAILGGDVLDPRVAPEQRFDASVVAALLAANSRRIGLVVAADPRVHHPYNLARRLASLDHLSGGRIGWLVGAGASSGPAEGVESLLDDAVTVARKLWESWPADSIVADRERAVFVESERITFIDHEGVFSVSGPLNVPEPPQRKLPVFRFSDTAPDSIAGAPDVVIVRGTDEGAHQQILTLREVTWNGSWDVEAPERGGVVVRIRDVHDLESVATVAGPRPPGAGDTTLRERLGLPAASRILSGHRRSLFPVS</sequence>
<dbReference type="PANTHER" id="PTHR30011">
    <property type="entry name" value="ALKANESULFONATE MONOOXYGENASE-RELATED"/>
    <property type="match status" value="1"/>
</dbReference>
<evidence type="ECO:0000259" key="5">
    <source>
        <dbReference type="Pfam" id="PF00296"/>
    </source>
</evidence>
<keyword evidence="2" id="KW-0288">FMN</keyword>
<dbReference type="PANTHER" id="PTHR30011:SF16">
    <property type="entry name" value="C2H2 FINGER DOMAIN TRANSCRIPTION FACTOR (EUROFUNG)-RELATED"/>
    <property type="match status" value="1"/>
</dbReference>
<evidence type="ECO:0000313" key="6">
    <source>
        <dbReference type="EMBL" id="UZF46692.1"/>
    </source>
</evidence>
<evidence type="ECO:0000256" key="3">
    <source>
        <dbReference type="ARBA" id="ARBA00023002"/>
    </source>
</evidence>
<gene>
    <name evidence="6" type="ORF">KUM34_008505</name>
</gene>
<name>A0AA46X034_RHORH</name>
<evidence type="ECO:0000256" key="2">
    <source>
        <dbReference type="ARBA" id="ARBA00022643"/>
    </source>
</evidence>